<evidence type="ECO:0000313" key="1">
    <source>
        <dbReference type="EMBL" id="GEW56051.1"/>
    </source>
</evidence>
<dbReference type="AlphaFoldDB" id="A0A699GXQ8"/>
<keyword evidence="1" id="KW-0687">Ribonucleoprotein</keyword>
<dbReference type="GO" id="GO:0005840">
    <property type="term" value="C:ribosome"/>
    <property type="evidence" value="ECO:0007669"/>
    <property type="project" value="UniProtKB-KW"/>
</dbReference>
<accession>A0A699GXQ8</accession>
<name>A0A699GXQ8_TANCI</name>
<gene>
    <name evidence="1" type="ORF">Tci_228027</name>
</gene>
<comment type="caution">
    <text evidence="1">The sequence shown here is derived from an EMBL/GenBank/DDBJ whole genome shotgun (WGS) entry which is preliminary data.</text>
</comment>
<dbReference type="PANTHER" id="PTHR46666">
    <property type="entry name" value="60S RIBOSOMAL L18A-LIKE PROTEIN"/>
    <property type="match status" value="1"/>
</dbReference>
<protein>
    <submittedName>
        <fullName evidence="1">60S ribosomal protein L18a-like protein isoform X2</fullName>
    </submittedName>
</protein>
<organism evidence="1">
    <name type="scientific">Tanacetum cinerariifolium</name>
    <name type="common">Dalmatian daisy</name>
    <name type="synonym">Chrysanthemum cinerariifolium</name>
    <dbReference type="NCBI Taxonomy" id="118510"/>
    <lineage>
        <taxon>Eukaryota</taxon>
        <taxon>Viridiplantae</taxon>
        <taxon>Streptophyta</taxon>
        <taxon>Embryophyta</taxon>
        <taxon>Tracheophyta</taxon>
        <taxon>Spermatophyta</taxon>
        <taxon>Magnoliopsida</taxon>
        <taxon>eudicotyledons</taxon>
        <taxon>Gunneridae</taxon>
        <taxon>Pentapetalae</taxon>
        <taxon>asterids</taxon>
        <taxon>campanulids</taxon>
        <taxon>Asterales</taxon>
        <taxon>Asteraceae</taxon>
        <taxon>Asteroideae</taxon>
        <taxon>Anthemideae</taxon>
        <taxon>Anthemidinae</taxon>
        <taxon>Tanacetum</taxon>
    </lineage>
</organism>
<proteinExistence type="predicted"/>
<reference evidence="1" key="1">
    <citation type="journal article" date="2019" name="Sci. Rep.">
        <title>Draft genome of Tanacetum cinerariifolium, the natural source of mosquito coil.</title>
        <authorList>
            <person name="Yamashiro T."/>
            <person name="Shiraishi A."/>
            <person name="Satake H."/>
            <person name="Nakayama K."/>
        </authorList>
    </citation>
    <scope>NUCLEOTIDE SEQUENCE</scope>
</reference>
<sequence>MLMAGHTSNTNDREKGKYALIKDSDEFQQGLYDKPMPCFGCGIGWFSERAGLAASAIAVSRLLFWQNVCGKINGLGRLGNGSKRVGLPSFPRNGMFAYLVHYSNDPTVLADAGAKINWNCSSL</sequence>
<dbReference type="PANTHER" id="PTHR46666:SF2">
    <property type="entry name" value="60S RIBOSOMAL L18A-LIKE PROTEIN"/>
    <property type="match status" value="1"/>
</dbReference>
<keyword evidence="1" id="KW-0689">Ribosomal protein</keyword>
<dbReference type="EMBL" id="BKCJ010063616">
    <property type="protein sequence ID" value="GEW56051.1"/>
    <property type="molecule type" value="Genomic_DNA"/>
</dbReference>